<organism evidence="2 3">
    <name type="scientific">Leuconostoc mesenteroides subsp. mesenteroides (strain ATCC 8293 / DSM 20343 / BCRC 11652 / CCM 1803 / JCM 6124 / NCDO 523 / NBRC 100496 / NCIMB 8023 / NCTC 12954 / NRRL B-1118 / 37Y)</name>
    <dbReference type="NCBI Taxonomy" id="203120"/>
    <lineage>
        <taxon>Bacteria</taxon>
        <taxon>Bacillati</taxon>
        <taxon>Bacillota</taxon>
        <taxon>Bacilli</taxon>
        <taxon>Lactobacillales</taxon>
        <taxon>Lactobacillaceae</taxon>
        <taxon>Leuconostoc</taxon>
    </lineage>
</organism>
<name>Q03VL9_LEUMM</name>
<dbReference type="eggNOG" id="ENOG5030CZT">
    <property type="taxonomic scope" value="Bacteria"/>
</dbReference>
<reference evidence="2 3" key="1">
    <citation type="journal article" date="2006" name="Proc. Natl. Acad. Sci. U.S.A.">
        <title>Comparative genomics of the lactic acid bacteria.</title>
        <authorList>
            <person name="Makarova K."/>
            <person name="Slesarev A."/>
            <person name="Wolf Y."/>
            <person name="Sorokin A."/>
            <person name="Mirkin B."/>
            <person name="Koonin E."/>
            <person name="Pavlov A."/>
            <person name="Pavlova N."/>
            <person name="Karamychev V."/>
            <person name="Polouchine N."/>
            <person name="Shakhova V."/>
            <person name="Grigoriev I."/>
            <person name="Lou Y."/>
            <person name="Rohksar D."/>
            <person name="Lucas S."/>
            <person name="Huang K."/>
            <person name="Goodstein D.M."/>
            <person name="Hawkins T."/>
            <person name="Plengvidhya V."/>
            <person name="Welker D."/>
            <person name="Hughes J."/>
            <person name="Goh Y."/>
            <person name="Benson A."/>
            <person name="Baldwin K."/>
            <person name="Lee J.H."/>
            <person name="Diaz-Muniz I."/>
            <person name="Dosti B."/>
            <person name="Smeianov V."/>
            <person name="Wechter W."/>
            <person name="Barabote R."/>
            <person name="Lorca G."/>
            <person name="Altermann E."/>
            <person name="Barrangou R."/>
            <person name="Ganesan B."/>
            <person name="Xie Y."/>
            <person name="Rawsthorne H."/>
            <person name="Tamir D."/>
            <person name="Parker C."/>
            <person name="Breidt F."/>
            <person name="Broadbent J."/>
            <person name="Hutkins R."/>
            <person name="O'Sullivan D."/>
            <person name="Steele J."/>
            <person name="Unlu G."/>
            <person name="Saier M."/>
            <person name="Klaenhammer T."/>
            <person name="Richardson P."/>
            <person name="Kozyavkin S."/>
            <person name="Weimer B."/>
            <person name="Mills D."/>
        </authorList>
    </citation>
    <scope>NUCLEOTIDE SEQUENCE [LARGE SCALE GENOMIC DNA]</scope>
    <source>
        <strain evidence="3">ATCC 8293 / DSM 20343 / BCRC 11652 / CCM 1803 / JCM 6124 / NCDO 523 / NBRC 100496 / NCIMB 8023 / NCTC 12954 / NRRL B-1118 / 37Y</strain>
    </source>
</reference>
<accession>Q03VL9</accession>
<keyword evidence="1" id="KW-0812">Transmembrane</keyword>
<keyword evidence="1" id="KW-1133">Transmembrane helix</keyword>
<keyword evidence="3" id="KW-1185">Reference proteome</keyword>
<dbReference type="AlphaFoldDB" id="Q03VL9"/>
<dbReference type="Proteomes" id="UP000000362">
    <property type="component" value="Chromosome"/>
</dbReference>
<dbReference type="RefSeq" id="WP_010292081.1">
    <property type="nucleotide sequence ID" value="NC_008531.1"/>
</dbReference>
<dbReference type="HOGENOM" id="CLU_1427483_0_0_9"/>
<evidence type="ECO:0000313" key="2">
    <source>
        <dbReference type="EMBL" id="ABJ62753.1"/>
    </source>
</evidence>
<feature type="transmembrane region" description="Helical" evidence="1">
    <location>
        <begin position="12"/>
        <end position="32"/>
    </location>
</feature>
<evidence type="ECO:0000256" key="1">
    <source>
        <dbReference type="SAM" id="Phobius"/>
    </source>
</evidence>
<sequence length="192" mass="22090">MSKKEITLSQVVTWFLTIIAVVISAFSGIYQWNQSKRYSDNTNKILINSAKLAEYDLDLMIYKIDNGGDETLDYGQFRFQLDSLQQNFETIEAINPTSLSKNQAMNYQVYRQNLNAVIYKATSYVNALRVNQTETPKDTDKLHVDLGARQNFYQGVGSSLNVIKSDLKVLENNKSLYDQDYKKNSKILEEQK</sequence>
<dbReference type="EnsemblBacteria" id="ABJ62753">
    <property type="protein sequence ID" value="ABJ62753"/>
    <property type="gene ID" value="LEUM_1661"/>
</dbReference>
<proteinExistence type="predicted"/>
<keyword evidence="1" id="KW-0472">Membrane</keyword>
<dbReference type="EMBL" id="CP000414">
    <property type="protein sequence ID" value="ABJ62753.1"/>
    <property type="molecule type" value="Genomic_DNA"/>
</dbReference>
<dbReference type="GeneID" id="29577745"/>
<evidence type="ECO:0000313" key="3">
    <source>
        <dbReference type="Proteomes" id="UP000000362"/>
    </source>
</evidence>
<dbReference type="KEGG" id="lme:LEUM_1661"/>
<gene>
    <name evidence="2" type="ordered locus">LEUM_1661</name>
</gene>
<protein>
    <submittedName>
        <fullName evidence="2">Uncharacterized protein</fullName>
    </submittedName>
</protein>